<protein>
    <submittedName>
        <fullName evidence="2">Uncharacterized protein</fullName>
    </submittedName>
</protein>
<dbReference type="Proteomes" id="UP000593594">
    <property type="component" value="Chromosome"/>
</dbReference>
<name>A0A7S8C3V0_9HYPH</name>
<dbReference type="RefSeq" id="WP_213164130.1">
    <property type="nucleotide sequence ID" value="NZ_CP058214.1"/>
</dbReference>
<feature type="region of interest" description="Disordered" evidence="1">
    <location>
        <begin position="514"/>
        <end position="538"/>
    </location>
</feature>
<dbReference type="EMBL" id="CP058214">
    <property type="protein sequence ID" value="QPC42890.1"/>
    <property type="molecule type" value="Genomic_DNA"/>
</dbReference>
<gene>
    <name evidence="2" type="ORF">HW532_09425</name>
</gene>
<evidence type="ECO:0000256" key="1">
    <source>
        <dbReference type="SAM" id="MobiDB-lite"/>
    </source>
</evidence>
<organism evidence="2 3">
    <name type="scientific">Kaustia mangrovi</name>
    <dbReference type="NCBI Taxonomy" id="2593653"/>
    <lineage>
        <taxon>Bacteria</taxon>
        <taxon>Pseudomonadati</taxon>
        <taxon>Pseudomonadota</taxon>
        <taxon>Alphaproteobacteria</taxon>
        <taxon>Hyphomicrobiales</taxon>
        <taxon>Parvibaculaceae</taxon>
        <taxon>Kaustia</taxon>
    </lineage>
</organism>
<sequence>MLHTDRAIFTALYEATPKAMVFTPQPGATVPEPHGGRLRWLALRPAPDGTAVIHDPCDPPSDRTGTLPLEIPPANVWALWLPAPGEAGMVDALLAWWARAGGEASLPAVIRDDRAALDRTLLDAALARADGLEHDNALLNRDLATLRQCLEEEVRIPPEIEELIDNLRLSPPRLVVKSPPPEGDIAAPRADGPDAPRDGAAALVQRLPVSARGLAGVDLFVTHPGSATLRIALTSADSGLTLARWVLPAETLKAGWLPLRLEQASSRSLRALDLTVSCDGGEPARLSICPTGLLREYRLSGPGQPGDPASPARMLAFRIWGGYPGQRAAESLSGSQAASVNPVIAVADDVLAGVRLTREITAGFPCFGYSEPGEILLRPLRTTPSAAAFALPPTAGLTAVSCEAVIDDTRCQTRGLGARLVVMPHGSDVDAAERGEGALGISDWEELDVPLKGHRLNARLAEPTDAPVDVHLLTRLPKGGSIRYARVVFRRFETEIHTGTAWATPPALPVDAGVHGTPPSTGDTPPLAMAGAGVPDAR</sequence>
<accession>A0A7S8C3V0</accession>
<evidence type="ECO:0000313" key="3">
    <source>
        <dbReference type="Proteomes" id="UP000593594"/>
    </source>
</evidence>
<keyword evidence="3" id="KW-1185">Reference proteome</keyword>
<dbReference type="Pfam" id="PF19717">
    <property type="entry name" value="DUF6212"/>
    <property type="match status" value="1"/>
</dbReference>
<dbReference type="KEGG" id="kmn:HW532_09425"/>
<dbReference type="InterPro" id="IPR046184">
    <property type="entry name" value="DUF6212"/>
</dbReference>
<reference evidence="2 3" key="1">
    <citation type="submission" date="2020-06" db="EMBL/GenBank/DDBJ databases">
        <title>Genome sequence of 2 isolates from Red Sea Mangroves.</title>
        <authorList>
            <person name="Sefrji F."/>
            <person name="Michoud G."/>
            <person name="Merlino G."/>
            <person name="Daffonchio D."/>
        </authorList>
    </citation>
    <scope>NUCLEOTIDE SEQUENCE [LARGE SCALE GENOMIC DNA]</scope>
    <source>
        <strain evidence="2 3">R1DC25</strain>
    </source>
</reference>
<proteinExistence type="predicted"/>
<evidence type="ECO:0000313" key="2">
    <source>
        <dbReference type="EMBL" id="QPC42890.1"/>
    </source>
</evidence>
<dbReference type="AlphaFoldDB" id="A0A7S8C3V0"/>